<gene>
    <name evidence="2" type="ORF">AAX18_03380</name>
</gene>
<name>A0A0M3G9P2_HAEHA</name>
<reference evidence="2 3" key="1">
    <citation type="submission" date="2015-05" db="EMBL/GenBank/DDBJ databases">
        <title>Comparative analyses of the lipooligosaccharides from nottypeable Haemophilus influenzae and Haemophilus haemolyticus.</title>
        <authorList>
            <person name="Post D.M.B."/>
            <person name="Ketterer M.R."/>
            <person name="Coffin J.E."/>
            <person name="Reinders L.M."/>
            <person name="Munson R.S.Jr."/>
            <person name="Bair T.B."/>
            <person name="Murphy T.F."/>
            <person name="Foster E."/>
            <person name="Gibson B.W."/>
            <person name="Apicella M.A."/>
        </authorList>
    </citation>
    <scope>NUCLEOTIDE SEQUENCE [LARGE SCALE GENOMIC DNA]</scope>
    <source>
        <strain evidence="2 3">11P18</strain>
    </source>
</reference>
<dbReference type="InterPro" id="IPR056100">
    <property type="entry name" value="DUF7683"/>
</dbReference>
<dbReference type="RefSeq" id="WP_046952952.1">
    <property type="nucleotide sequence ID" value="NZ_CP031238.1"/>
</dbReference>
<dbReference type="Proteomes" id="UP000034750">
    <property type="component" value="Unassembled WGS sequence"/>
</dbReference>
<dbReference type="Pfam" id="PF24731">
    <property type="entry name" value="DUF7683"/>
    <property type="match status" value="1"/>
</dbReference>
<comment type="caution">
    <text evidence="2">The sequence shown here is derived from an EMBL/GenBank/DDBJ whole genome shotgun (WGS) entry which is preliminary data.</text>
</comment>
<feature type="domain" description="DUF7683" evidence="1">
    <location>
        <begin position="6"/>
        <end position="73"/>
    </location>
</feature>
<dbReference type="EMBL" id="LCTK01000014">
    <property type="protein sequence ID" value="KKZ59053.1"/>
    <property type="molecule type" value="Genomic_DNA"/>
</dbReference>
<accession>A0A0M3G9P2</accession>
<evidence type="ECO:0000313" key="3">
    <source>
        <dbReference type="Proteomes" id="UP000034750"/>
    </source>
</evidence>
<dbReference type="PATRIC" id="fig|726.54.peg.675"/>
<evidence type="ECO:0000259" key="1">
    <source>
        <dbReference type="Pfam" id="PF24731"/>
    </source>
</evidence>
<sequence>MMQKVRRYIEIYSNVTDEILLRIEIKIGANQIKEFISIDSDDPDVLGVYSLNDNDLKKFGITNYDETSISFFITSEL</sequence>
<dbReference type="AlphaFoldDB" id="A0A0M3G9P2"/>
<protein>
    <recommendedName>
        <fullName evidence="1">DUF7683 domain-containing protein</fullName>
    </recommendedName>
</protein>
<organism evidence="2 3">
    <name type="scientific">Haemophilus haemolyticus</name>
    <dbReference type="NCBI Taxonomy" id="726"/>
    <lineage>
        <taxon>Bacteria</taxon>
        <taxon>Pseudomonadati</taxon>
        <taxon>Pseudomonadota</taxon>
        <taxon>Gammaproteobacteria</taxon>
        <taxon>Pasteurellales</taxon>
        <taxon>Pasteurellaceae</taxon>
        <taxon>Haemophilus</taxon>
    </lineage>
</organism>
<proteinExistence type="predicted"/>
<evidence type="ECO:0000313" key="2">
    <source>
        <dbReference type="EMBL" id="KKZ59053.1"/>
    </source>
</evidence>